<feature type="signal peptide" evidence="1">
    <location>
        <begin position="1"/>
        <end position="23"/>
    </location>
</feature>
<feature type="chain" id="PRO_5047173535" evidence="1">
    <location>
        <begin position="24"/>
        <end position="170"/>
    </location>
</feature>
<dbReference type="Proteomes" id="UP000813018">
    <property type="component" value="Unassembled WGS sequence"/>
</dbReference>
<evidence type="ECO:0000256" key="1">
    <source>
        <dbReference type="SAM" id="SignalP"/>
    </source>
</evidence>
<dbReference type="EMBL" id="JAHYXK010000029">
    <property type="protein sequence ID" value="MBW7469200.1"/>
    <property type="molecule type" value="Genomic_DNA"/>
</dbReference>
<keyword evidence="3" id="KW-1185">Reference proteome</keyword>
<reference evidence="2 3" key="1">
    <citation type="journal article" date="2016" name="Int. J. Syst. Evol. Microbiol.">
        <title>Pontibacter aydingkolensis sp. nov., isolated from soil of a salt lake.</title>
        <authorList>
            <person name="Osman G."/>
            <person name="Zhang T."/>
            <person name="Lou K."/>
            <person name="Gao Y."/>
            <person name="Chang W."/>
            <person name="Lin Q."/>
            <person name="Yang H.M."/>
            <person name="Huo X.D."/>
            <person name="Wang N."/>
        </authorList>
    </citation>
    <scope>NUCLEOTIDE SEQUENCE [LARGE SCALE GENOMIC DNA]</scope>
    <source>
        <strain evidence="2 3">KACC 19255</strain>
    </source>
</reference>
<organism evidence="2 3">
    <name type="scientific">Pontibacter aydingkolensis</name>
    <dbReference type="NCBI Taxonomy" id="1911536"/>
    <lineage>
        <taxon>Bacteria</taxon>
        <taxon>Pseudomonadati</taxon>
        <taxon>Bacteroidota</taxon>
        <taxon>Cytophagia</taxon>
        <taxon>Cytophagales</taxon>
        <taxon>Hymenobacteraceae</taxon>
        <taxon>Pontibacter</taxon>
    </lineage>
</organism>
<evidence type="ECO:0000313" key="3">
    <source>
        <dbReference type="Proteomes" id="UP000813018"/>
    </source>
</evidence>
<accession>A0ABS7CZJ8</accession>
<evidence type="ECO:0000313" key="2">
    <source>
        <dbReference type="EMBL" id="MBW7469200.1"/>
    </source>
</evidence>
<protein>
    <submittedName>
        <fullName evidence="2">Uncharacterized protein</fullName>
    </submittedName>
</protein>
<name>A0ABS7CZJ8_9BACT</name>
<sequence>MKTRFLSFAIALVALFAFGNADAQKANPKISNPDKADVVLSGGYNSDGSYTICVVYARVTGCGNASSVEAQLSAVVDATSNCSNKGQNKQDPTKNIPGQLIDVTGPPQPLEATNGAVIVQNVCVTIDGGCKSTGGNDWENGVTINDVQSLTLLINGKPVSLNAFLDQLTF</sequence>
<dbReference type="RefSeq" id="WP_219879073.1">
    <property type="nucleotide sequence ID" value="NZ_JAHYXK010000029.1"/>
</dbReference>
<keyword evidence="1" id="KW-0732">Signal</keyword>
<proteinExistence type="predicted"/>
<gene>
    <name evidence="2" type="ORF">K0O23_19160</name>
</gene>
<comment type="caution">
    <text evidence="2">The sequence shown here is derived from an EMBL/GenBank/DDBJ whole genome shotgun (WGS) entry which is preliminary data.</text>
</comment>